<proteinExistence type="predicted"/>
<dbReference type="PANTHER" id="PTHR35116">
    <property type="entry name" value="HELICASE PROTEIN MOM1"/>
    <property type="match status" value="1"/>
</dbReference>
<feature type="compositionally biased region" description="Low complexity" evidence="2">
    <location>
        <begin position="438"/>
        <end position="452"/>
    </location>
</feature>
<feature type="compositionally biased region" description="Low complexity" evidence="2">
    <location>
        <begin position="462"/>
        <end position="484"/>
    </location>
</feature>
<protein>
    <recommendedName>
        <fullName evidence="4">Helicase protein MOM1</fullName>
    </recommendedName>
</protein>
<feature type="compositionally biased region" description="Polar residues" evidence="2">
    <location>
        <begin position="267"/>
        <end position="282"/>
    </location>
</feature>
<organism evidence="3">
    <name type="scientific">Arundo donax</name>
    <name type="common">Giant reed</name>
    <name type="synonym">Donax arundinaceus</name>
    <dbReference type="NCBI Taxonomy" id="35708"/>
    <lineage>
        <taxon>Eukaryota</taxon>
        <taxon>Viridiplantae</taxon>
        <taxon>Streptophyta</taxon>
        <taxon>Embryophyta</taxon>
        <taxon>Tracheophyta</taxon>
        <taxon>Spermatophyta</taxon>
        <taxon>Magnoliopsida</taxon>
        <taxon>Liliopsida</taxon>
        <taxon>Poales</taxon>
        <taxon>Poaceae</taxon>
        <taxon>PACMAD clade</taxon>
        <taxon>Arundinoideae</taxon>
        <taxon>Arundineae</taxon>
        <taxon>Arundo</taxon>
    </lineage>
</organism>
<feature type="compositionally biased region" description="Low complexity" evidence="2">
    <location>
        <begin position="563"/>
        <end position="577"/>
    </location>
</feature>
<feature type="region of interest" description="Disordered" evidence="2">
    <location>
        <begin position="156"/>
        <end position="187"/>
    </location>
</feature>
<feature type="region of interest" description="Disordered" evidence="2">
    <location>
        <begin position="617"/>
        <end position="647"/>
    </location>
</feature>
<feature type="compositionally biased region" description="Low complexity" evidence="2">
    <location>
        <begin position="617"/>
        <end position="628"/>
    </location>
</feature>
<feature type="coiled-coil region" evidence="1">
    <location>
        <begin position="342"/>
        <end position="373"/>
    </location>
</feature>
<reference evidence="3" key="1">
    <citation type="submission" date="2014-09" db="EMBL/GenBank/DDBJ databases">
        <authorList>
            <person name="Magalhaes I.L.F."/>
            <person name="Oliveira U."/>
            <person name="Santos F.R."/>
            <person name="Vidigal T.H.D.A."/>
            <person name="Brescovit A.D."/>
            <person name="Santos A.J."/>
        </authorList>
    </citation>
    <scope>NUCLEOTIDE SEQUENCE</scope>
    <source>
        <tissue evidence="3">Shoot tissue taken approximately 20 cm above the soil surface</tissue>
    </source>
</reference>
<evidence type="ECO:0008006" key="4">
    <source>
        <dbReference type="Google" id="ProtNLM"/>
    </source>
</evidence>
<evidence type="ECO:0000313" key="3">
    <source>
        <dbReference type="EMBL" id="JAD17618.1"/>
    </source>
</evidence>
<dbReference type="GO" id="GO:0031507">
    <property type="term" value="P:heterochromatin formation"/>
    <property type="evidence" value="ECO:0007669"/>
    <property type="project" value="InterPro"/>
</dbReference>
<dbReference type="EMBL" id="GBRH01280277">
    <property type="protein sequence ID" value="JAD17618.1"/>
    <property type="molecule type" value="Transcribed_RNA"/>
</dbReference>
<feature type="region of interest" description="Disordered" evidence="2">
    <location>
        <begin position="563"/>
        <end position="585"/>
    </location>
</feature>
<dbReference type="AlphaFoldDB" id="A0A0A8XY09"/>
<feature type="region of interest" description="Disordered" evidence="2">
    <location>
        <begin position="539"/>
        <end position="558"/>
    </location>
</feature>
<dbReference type="PANTHER" id="PTHR35116:SF2">
    <property type="entry name" value="ATP-DEPENDENT HELICASE FAMILY PROTEIN-RELATED"/>
    <property type="match status" value="1"/>
</dbReference>
<dbReference type="InterPro" id="IPR039322">
    <property type="entry name" value="MOM1"/>
</dbReference>
<sequence length="721" mass="77039">MLLYAFLEHMRCQRDKLNMQQSTAWIKESQLKEEFLQAAKSGQLDNTFDQHIPLPDSDFAMEEFSHFREEVCSCHVHAASSALQSLDDNSAMEITLVRNVSASEATTTEEARNGPAEFRIQDPASEVVGLYLNRIHNSSDGTDSQGDASRAVQHSLISNPLVDKSVNQESSGGDHRSTEQGGTSQHRGDAAMEINTENSNTAIADSPHLHAPDVTAPSSQANLLVSPEVETRTNLATQSAQQSLAPLQLPQGEPEQADLSGVAPAQPLQSERQQSIPVSNNPPERAQCDQGQPSHQTDAAPGSAQSAQLFPVASMMFNHPPINDEPLKNELHKLRLHMDTLNKVYEQKKSELRVECNQEIEKVKRKYDLLIEEHDSSHLQQKKALDDIYEKVLRNQSLAEDFRVKFISPSAAQARAHSPQVCQTAQASQQVPMRPPVAGSSASSTASSSACRPPVPRPRVQPPQVDQPSSSSLAHVSRLSSPSSQLGQPAPLIQGNRFRATSAPVSHMPPPRGSYGAQSELAPRAPAPHLQFRLPRSHSMVPGNQQQLPTRLEATSSRTQLAAATSSLSSSQPVLLTNPSASDSHVPPLATSAALSLHSVLPATSLPSSLHPVLPASLLPPGSSPSHLAQDVPPTPNPALQGTAPPDLNTELCTTSAASSVLLAGRRVGPSALPGMQPSDSGSLSLDAWLTASLGLSSDSPSAEAPTANGDMDVVCLSDDE</sequence>
<name>A0A0A8XY09_ARUDO</name>
<feature type="compositionally biased region" description="Polar residues" evidence="2">
    <location>
        <begin position="289"/>
        <end position="305"/>
    </location>
</feature>
<keyword evidence="1" id="KW-0175">Coiled coil</keyword>
<feature type="region of interest" description="Disordered" evidence="2">
    <location>
        <begin position="413"/>
        <end position="491"/>
    </location>
</feature>
<feature type="region of interest" description="Disordered" evidence="2">
    <location>
        <begin position="695"/>
        <end position="721"/>
    </location>
</feature>
<evidence type="ECO:0000256" key="1">
    <source>
        <dbReference type="SAM" id="Coils"/>
    </source>
</evidence>
<reference evidence="3" key="2">
    <citation type="journal article" date="2015" name="Data Brief">
        <title>Shoot transcriptome of the giant reed, Arundo donax.</title>
        <authorList>
            <person name="Barrero R.A."/>
            <person name="Guerrero F.D."/>
            <person name="Moolhuijzen P."/>
            <person name="Goolsby J.A."/>
            <person name="Tidwell J."/>
            <person name="Bellgard S.E."/>
            <person name="Bellgard M.I."/>
        </authorList>
    </citation>
    <scope>NUCLEOTIDE SEQUENCE</scope>
    <source>
        <tissue evidence="3">Shoot tissue taken approximately 20 cm above the soil surface</tissue>
    </source>
</reference>
<evidence type="ECO:0000256" key="2">
    <source>
        <dbReference type="SAM" id="MobiDB-lite"/>
    </source>
</evidence>
<dbReference type="Gene3D" id="6.10.250.1310">
    <property type="match status" value="1"/>
</dbReference>
<accession>A0A0A8XY09</accession>
<feature type="region of interest" description="Disordered" evidence="2">
    <location>
        <begin position="251"/>
        <end position="305"/>
    </location>
</feature>
<feature type="compositionally biased region" description="Polar residues" evidence="2">
    <location>
        <begin position="420"/>
        <end position="431"/>
    </location>
</feature>